<dbReference type="GO" id="GO:0015280">
    <property type="term" value="F:ligand-gated sodium channel activity"/>
    <property type="evidence" value="ECO:0007669"/>
    <property type="project" value="TreeGrafter"/>
</dbReference>
<dbReference type="Gene3D" id="1.10.3590.10">
    <property type="entry name" value="acid-sensing ion channel 1 domain"/>
    <property type="match status" value="1"/>
</dbReference>
<keyword evidence="10 12" id="KW-0739">Sodium transport</keyword>
<evidence type="ECO:0000256" key="4">
    <source>
        <dbReference type="ARBA" id="ARBA00022692"/>
    </source>
</evidence>
<evidence type="ECO:0000256" key="13">
    <source>
        <dbReference type="SAM" id="MobiDB-lite"/>
    </source>
</evidence>
<evidence type="ECO:0000256" key="11">
    <source>
        <dbReference type="ARBA" id="ARBA00023303"/>
    </source>
</evidence>
<evidence type="ECO:0000256" key="1">
    <source>
        <dbReference type="ARBA" id="ARBA00004141"/>
    </source>
</evidence>
<keyword evidence="11 12" id="KW-0407">Ion channel</keyword>
<name>A0A8C3GLU5_CAIMO</name>
<dbReference type="AlphaFoldDB" id="A0A8C3GLU5"/>
<evidence type="ECO:0000256" key="2">
    <source>
        <dbReference type="ARBA" id="ARBA00022448"/>
    </source>
</evidence>
<evidence type="ECO:0000256" key="9">
    <source>
        <dbReference type="ARBA" id="ARBA00023157"/>
    </source>
</evidence>
<feature type="region of interest" description="Disordered" evidence="13">
    <location>
        <begin position="238"/>
        <end position="301"/>
    </location>
</feature>
<keyword evidence="7 12" id="KW-0406">Ion transport</keyword>
<keyword evidence="5 14" id="KW-1133">Transmembrane helix</keyword>
<accession>A0A8C3GLU5</accession>
<evidence type="ECO:0000256" key="14">
    <source>
        <dbReference type="SAM" id="Phobius"/>
    </source>
</evidence>
<evidence type="ECO:0008006" key="17">
    <source>
        <dbReference type="Google" id="ProtNLM"/>
    </source>
</evidence>
<evidence type="ECO:0000256" key="8">
    <source>
        <dbReference type="ARBA" id="ARBA00023136"/>
    </source>
</evidence>
<reference evidence="15" key="2">
    <citation type="submission" date="2025-09" db="UniProtKB">
        <authorList>
            <consortium name="Ensembl"/>
        </authorList>
    </citation>
    <scope>IDENTIFICATION</scope>
</reference>
<dbReference type="Proteomes" id="UP000694556">
    <property type="component" value="Unassembled WGS sequence"/>
</dbReference>
<dbReference type="PRINTS" id="PR01078">
    <property type="entry name" value="AMINACHANNEL"/>
</dbReference>
<keyword evidence="9" id="KW-1015">Disulfide bond</keyword>
<keyword evidence="2 12" id="KW-0813">Transport</keyword>
<evidence type="ECO:0000313" key="16">
    <source>
        <dbReference type="Proteomes" id="UP000694556"/>
    </source>
</evidence>
<evidence type="ECO:0000256" key="6">
    <source>
        <dbReference type="ARBA" id="ARBA00023053"/>
    </source>
</evidence>
<evidence type="ECO:0000313" key="15">
    <source>
        <dbReference type="Ensembl" id="ENSCMMP00000019115.1"/>
    </source>
</evidence>
<comment type="similarity">
    <text evidence="12">Belongs to the amiloride-sensitive sodium channel (TC 1.A.6) family.</text>
</comment>
<evidence type="ECO:0000256" key="3">
    <source>
        <dbReference type="ARBA" id="ARBA00022461"/>
    </source>
</evidence>
<keyword evidence="4 12" id="KW-0812">Transmembrane</keyword>
<evidence type="ECO:0000256" key="10">
    <source>
        <dbReference type="ARBA" id="ARBA00023201"/>
    </source>
</evidence>
<feature type="region of interest" description="Disordered" evidence="13">
    <location>
        <begin position="361"/>
        <end position="381"/>
    </location>
</feature>
<keyword evidence="16" id="KW-1185">Reference proteome</keyword>
<reference evidence="15" key="1">
    <citation type="submission" date="2025-08" db="UniProtKB">
        <authorList>
            <consortium name="Ensembl"/>
        </authorList>
    </citation>
    <scope>IDENTIFICATION</scope>
</reference>
<comment type="subcellular location">
    <subcellularLocation>
        <location evidence="1">Membrane</location>
        <topology evidence="1">Multi-pass membrane protein</topology>
    </subcellularLocation>
</comment>
<protein>
    <recommendedName>
        <fullName evidence="17">Acid-sensing ion channel 1</fullName>
    </recommendedName>
</protein>
<keyword evidence="8 14" id="KW-0472">Membrane</keyword>
<evidence type="ECO:0000256" key="12">
    <source>
        <dbReference type="RuleBase" id="RU000679"/>
    </source>
</evidence>
<evidence type="ECO:0000256" key="7">
    <source>
        <dbReference type="ARBA" id="ARBA00023065"/>
    </source>
</evidence>
<dbReference type="GO" id="GO:0005886">
    <property type="term" value="C:plasma membrane"/>
    <property type="evidence" value="ECO:0007669"/>
    <property type="project" value="TreeGrafter"/>
</dbReference>
<dbReference type="Pfam" id="PF00858">
    <property type="entry name" value="ASC"/>
    <property type="match status" value="1"/>
</dbReference>
<dbReference type="PANTHER" id="PTHR11690:SF170">
    <property type="entry name" value="ACID-SENSING ION CHANNEL 1"/>
    <property type="match status" value="1"/>
</dbReference>
<dbReference type="InterPro" id="IPR001873">
    <property type="entry name" value="ENaC"/>
</dbReference>
<organism evidence="15 16">
    <name type="scientific">Cairina moschata</name>
    <name type="common">Muscovy duck</name>
    <dbReference type="NCBI Taxonomy" id="8855"/>
    <lineage>
        <taxon>Eukaryota</taxon>
        <taxon>Metazoa</taxon>
        <taxon>Chordata</taxon>
        <taxon>Craniata</taxon>
        <taxon>Vertebrata</taxon>
        <taxon>Euteleostomi</taxon>
        <taxon>Archelosauria</taxon>
        <taxon>Archosauria</taxon>
        <taxon>Dinosauria</taxon>
        <taxon>Saurischia</taxon>
        <taxon>Theropoda</taxon>
        <taxon>Coelurosauria</taxon>
        <taxon>Aves</taxon>
        <taxon>Neognathae</taxon>
        <taxon>Galloanserae</taxon>
        <taxon>Anseriformes</taxon>
        <taxon>Anatidae</taxon>
        <taxon>Anatinae</taxon>
        <taxon>Cairina</taxon>
    </lineage>
</organism>
<keyword evidence="6" id="KW-0915">Sodium</keyword>
<evidence type="ECO:0000256" key="5">
    <source>
        <dbReference type="ARBA" id="ARBA00022989"/>
    </source>
</evidence>
<keyword evidence="3 12" id="KW-0894">Sodium channel</keyword>
<dbReference type="Ensembl" id="ENSCMMT00000020988.1">
    <property type="protein sequence ID" value="ENSCMMP00000019115.1"/>
    <property type="gene ID" value="ENSCMMG00000012036.1"/>
</dbReference>
<proteinExistence type="inferred from homology"/>
<dbReference type="Gene3D" id="1.10.287.770">
    <property type="entry name" value="YojJ-like"/>
    <property type="match status" value="1"/>
</dbReference>
<dbReference type="PANTHER" id="PTHR11690">
    <property type="entry name" value="AMILORIDE-SENSITIVE SODIUM CHANNEL-RELATED"/>
    <property type="match status" value="1"/>
</dbReference>
<sequence>MRGGGEGGGGGPEPLSSLRAFASSSSLHGISHIFAYGAVSLRRVLWSVFFLGSLGLLLLVCAERVAYFLTYPHVTKLDEVAAHNLTFPAITICNLNEFRFSKITRNDMYHVGELLALLNDRYEISNPQLAEPDVLAALRDKANFKNFKAKPFSMAEFYNRTGHDLADMLLQCSFRGANCTARNFTVQELRPGRLLPARRAPHPRHAAELPLPRPGLRPRELHRHLHPPGQVLHLQLGAAGHRAADHAAGRRGQRPGADAQHPAGGIPARLGGHRRDVLRGGGEGADPQPAGAPLHRPAGLRGGARLPDLRVLPAAAAGVPAPALGGLQGHPHRVRLLHQLQHHRLPPRLRDALPGRELQLPHGAHAGQRQRLHTGAVQGVR</sequence>
<feature type="transmembrane region" description="Helical" evidence="14">
    <location>
        <begin position="44"/>
        <end position="62"/>
    </location>
</feature>